<gene>
    <name evidence="10" type="ORF">H9661_09585</name>
</gene>
<evidence type="ECO:0000256" key="3">
    <source>
        <dbReference type="ARBA" id="ARBA00023125"/>
    </source>
</evidence>
<dbReference type="InterPro" id="IPR011006">
    <property type="entry name" value="CheY-like_superfamily"/>
</dbReference>
<dbReference type="Gene3D" id="1.10.10.10">
    <property type="entry name" value="Winged helix-like DNA-binding domain superfamily/Winged helix DNA-binding domain"/>
    <property type="match status" value="1"/>
</dbReference>
<dbReference type="CDD" id="cd00383">
    <property type="entry name" value="trans_reg_C"/>
    <property type="match status" value="1"/>
</dbReference>
<dbReference type="SMART" id="SM00862">
    <property type="entry name" value="Trans_reg_C"/>
    <property type="match status" value="1"/>
</dbReference>
<keyword evidence="2" id="KW-0805">Transcription regulation</keyword>
<dbReference type="InterPro" id="IPR039420">
    <property type="entry name" value="WalR-like"/>
</dbReference>
<comment type="caution">
    <text evidence="10">The sequence shown here is derived from an EMBL/GenBank/DDBJ whole genome shotgun (WGS) entry which is preliminary data.</text>
</comment>
<dbReference type="InterPro" id="IPR036388">
    <property type="entry name" value="WH-like_DNA-bd_sf"/>
</dbReference>
<proteinExistence type="predicted"/>
<name>A0ABR8PTU9_9CLOT</name>
<reference evidence="10 11" key="1">
    <citation type="submission" date="2020-08" db="EMBL/GenBank/DDBJ databases">
        <title>A Genomic Blueprint of the Chicken Gut Microbiome.</title>
        <authorList>
            <person name="Gilroy R."/>
            <person name="Ravi A."/>
            <person name="Getino M."/>
            <person name="Pursley I."/>
            <person name="Horton D.L."/>
            <person name="Alikhan N.-F."/>
            <person name="Baker D."/>
            <person name="Gharbi K."/>
            <person name="Hall N."/>
            <person name="Watson M."/>
            <person name="Adriaenssens E.M."/>
            <person name="Foster-Nyarko E."/>
            <person name="Jarju S."/>
            <person name="Secka A."/>
            <person name="Antonio M."/>
            <person name="Oren A."/>
            <person name="Chaudhuri R."/>
            <person name="La Ragione R.M."/>
            <person name="Hildebrand F."/>
            <person name="Pallen M.J."/>
        </authorList>
    </citation>
    <scope>NUCLEOTIDE SEQUENCE [LARGE SCALE GENOMIC DNA]</scope>
    <source>
        <strain evidence="10 11">Sa3CVN1</strain>
    </source>
</reference>
<evidence type="ECO:0000256" key="7">
    <source>
        <dbReference type="PROSITE-ProRule" id="PRU01091"/>
    </source>
</evidence>
<feature type="domain" description="Response regulatory" evidence="8">
    <location>
        <begin position="3"/>
        <end position="116"/>
    </location>
</feature>
<accession>A0ABR8PTU9</accession>
<feature type="DNA-binding region" description="OmpR/PhoB-type" evidence="7">
    <location>
        <begin position="128"/>
        <end position="227"/>
    </location>
</feature>
<dbReference type="EMBL" id="JACSRA010000012">
    <property type="protein sequence ID" value="MBD7911606.1"/>
    <property type="molecule type" value="Genomic_DNA"/>
</dbReference>
<dbReference type="Pfam" id="PF00486">
    <property type="entry name" value="Trans_reg_C"/>
    <property type="match status" value="1"/>
</dbReference>
<dbReference type="PROSITE" id="PS50110">
    <property type="entry name" value="RESPONSE_REGULATORY"/>
    <property type="match status" value="1"/>
</dbReference>
<dbReference type="Proteomes" id="UP000627781">
    <property type="component" value="Unassembled WGS sequence"/>
</dbReference>
<dbReference type="PANTHER" id="PTHR48111:SF2">
    <property type="entry name" value="RESPONSE REGULATOR SAER"/>
    <property type="match status" value="1"/>
</dbReference>
<evidence type="ECO:0000313" key="11">
    <source>
        <dbReference type="Proteomes" id="UP000627781"/>
    </source>
</evidence>
<evidence type="ECO:0000256" key="4">
    <source>
        <dbReference type="ARBA" id="ARBA00023163"/>
    </source>
</evidence>
<keyword evidence="4" id="KW-0804">Transcription</keyword>
<evidence type="ECO:0000256" key="5">
    <source>
        <dbReference type="ARBA" id="ARBA00024867"/>
    </source>
</evidence>
<dbReference type="PANTHER" id="PTHR48111">
    <property type="entry name" value="REGULATOR OF RPOS"/>
    <property type="match status" value="1"/>
</dbReference>
<sequence>MIKILVLEDDKEINQLICKVLEDNNYFTTSAFTGLDGMRYLKSEKFDLVLLDLMLPFMSGDKILSELRTFSQVPVLVISAKETTQIKVDLLRLGADDYITKPFDLDEIVARVESNLRRSRNENKEEQKCIFKNKDIEMNLLEKEVKVGGKVLQLTATEYKILELFLCNPQKLFSKANLFESIWNEDYIVSDNTINVYVSRLRQKLKVANPHMEYIETLWGLGYRLSK</sequence>
<dbReference type="PROSITE" id="PS51755">
    <property type="entry name" value="OMPR_PHOB"/>
    <property type="match status" value="1"/>
</dbReference>
<protein>
    <recommendedName>
        <fullName evidence="1">Stage 0 sporulation protein A homolog</fullName>
    </recommendedName>
</protein>
<evidence type="ECO:0000256" key="1">
    <source>
        <dbReference type="ARBA" id="ARBA00018672"/>
    </source>
</evidence>
<evidence type="ECO:0000259" key="9">
    <source>
        <dbReference type="PROSITE" id="PS51755"/>
    </source>
</evidence>
<organism evidence="10 11">
    <name type="scientific">Clostridium cibarium</name>
    <dbReference type="NCBI Taxonomy" id="2762247"/>
    <lineage>
        <taxon>Bacteria</taxon>
        <taxon>Bacillati</taxon>
        <taxon>Bacillota</taxon>
        <taxon>Clostridia</taxon>
        <taxon>Eubacteriales</taxon>
        <taxon>Clostridiaceae</taxon>
        <taxon>Clostridium</taxon>
    </lineage>
</organism>
<feature type="domain" description="OmpR/PhoB-type" evidence="9">
    <location>
        <begin position="128"/>
        <end position="227"/>
    </location>
</feature>
<dbReference type="Gene3D" id="3.40.50.2300">
    <property type="match status" value="1"/>
</dbReference>
<comment type="function">
    <text evidence="5">May play the central regulatory role in sporulation. It may be an element of the effector pathway responsible for the activation of sporulation genes in response to nutritional stress. Spo0A may act in concert with spo0H (a sigma factor) to control the expression of some genes that are critical to the sporulation process.</text>
</comment>
<feature type="modified residue" description="4-aspartylphosphate" evidence="6">
    <location>
        <position position="52"/>
    </location>
</feature>
<evidence type="ECO:0000313" key="10">
    <source>
        <dbReference type="EMBL" id="MBD7911606.1"/>
    </source>
</evidence>
<dbReference type="RefSeq" id="WP_191768478.1">
    <property type="nucleotide sequence ID" value="NZ_JACSRA010000012.1"/>
</dbReference>
<keyword evidence="6" id="KW-0597">Phosphoprotein</keyword>
<keyword evidence="11" id="KW-1185">Reference proteome</keyword>
<dbReference type="Pfam" id="PF00072">
    <property type="entry name" value="Response_reg"/>
    <property type="match status" value="1"/>
</dbReference>
<evidence type="ECO:0000259" key="8">
    <source>
        <dbReference type="PROSITE" id="PS50110"/>
    </source>
</evidence>
<dbReference type="SUPFAM" id="SSF52172">
    <property type="entry name" value="CheY-like"/>
    <property type="match status" value="1"/>
</dbReference>
<evidence type="ECO:0000256" key="2">
    <source>
        <dbReference type="ARBA" id="ARBA00023015"/>
    </source>
</evidence>
<evidence type="ECO:0000256" key="6">
    <source>
        <dbReference type="PROSITE-ProRule" id="PRU00169"/>
    </source>
</evidence>
<dbReference type="SMART" id="SM00448">
    <property type="entry name" value="REC"/>
    <property type="match status" value="1"/>
</dbReference>
<keyword evidence="3 7" id="KW-0238">DNA-binding</keyword>
<dbReference type="InterPro" id="IPR001867">
    <property type="entry name" value="OmpR/PhoB-type_DNA-bd"/>
</dbReference>
<dbReference type="InterPro" id="IPR001789">
    <property type="entry name" value="Sig_transdc_resp-reg_receiver"/>
</dbReference>